<dbReference type="Gene3D" id="3.40.720.10">
    <property type="entry name" value="Alkaline Phosphatase, subunit A"/>
    <property type="match status" value="1"/>
</dbReference>
<organism evidence="1 2">
    <name type="scientific">Bacteroides coprosuis DSM 18011</name>
    <dbReference type="NCBI Taxonomy" id="679937"/>
    <lineage>
        <taxon>Bacteria</taxon>
        <taxon>Pseudomonadati</taxon>
        <taxon>Bacteroidota</taxon>
        <taxon>Bacteroidia</taxon>
        <taxon>Bacteroidales</taxon>
        <taxon>Bacteroidaceae</taxon>
        <taxon>Bacteroides</taxon>
    </lineage>
</organism>
<dbReference type="HOGENOM" id="CLU_017500_0_0_10"/>
<keyword evidence="2" id="KW-1185">Reference proteome</keyword>
<dbReference type="eggNOG" id="COG1564">
    <property type="taxonomic scope" value="Bacteria"/>
</dbReference>
<evidence type="ECO:0000313" key="2">
    <source>
        <dbReference type="Proteomes" id="UP000018439"/>
    </source>
</evidence>
<dbReference type="InterPro" id="IPR014060">
    <property type="entry name" value="PglZ"/>
</dbReference>
<gene>
    <name evidence="1" type="ORF">Bcop_1768</name>
</gene>
<dbReference type="STRING" id="679937.Bcop_1768"/>
<sequence length="846" mass="99814">MKARIEESLLQLFQKYRILVWYDEHEEFTSVFETLELGDILKEKVAHNEFAIKYNVYIKHPEEKFLLYIPYKRPVDEYNWLLDIEESNKLFATDQVALLLQDMELPIRPDTKAWVSQHIEFFNSKERLRAFKKAYHPEDSLDQLSLKLCQVVFGSSVAQVDEMLQYYAQAFLEEEEERLTAELERYQLNKFFWNDVLRLYSQVDSSKRFLLSVEDLTISDFLIQLFRKNWTVTASDSLLNESAIVLINSWKDSFKFAEAFEELSHQLEERLNIVNIVAKVPLEQIIQEDLYESFDQEIIRGLVRLIAHQSKESDKLLDFIKQRSHTYWYAKYKSYYQALVMAIQYREYQSQTNSMSCYSYAEVLKSYTEDWYKADYFYRKFIQYFRETHSSDLLYQLATDIENSYNNDWLLHQSEKWQRFVDKQEEWYWGDKSQHKFYSHFVKPRFLDAKRKTFVIISDALRYECGVELHQRITSTENRLSSELDYLFTGLPSYTQLGMAALLPHTELSFGNGDAIDVDGMSSVGTLCRDKILKTNSTVHATAITAEEVMQMSSRGEEAKRLVQENDLIYIYHNQIDKIGDDKTSEEKLVKAVEDELDYLINLVKKLTNMNATHILLTADHGFLYQYQSLEESDYISEPLEGDIEILNRRYILGQNLVPNSNFKVYSAKELKIVSDYSIAIPKGINRLRRQGSGSRYVHGGGSLQECITPLLYIQRKRKDTLREVDVDVINQANNRITTNQHRVQFYQKEPIGKGVVARDIKAYFATSEDDGKDVISDIFTYTLDKKESRSQDREIDYLFTISSHKTTSSEVFLYIECRIRNSNQWESLKKFRYKLSVAIERDFFF</sequence>
<protein>
    <submittedName>
        <fullName evidence="1">Uncharacterized protein</fullName>
    </submittedName>
</protein>
<dbReference type="OrthoDB" id="9769734at2"/>
<dbReference type="AlphaFoldDB" id="F3ZRF0"/>
<dbReference type="Pfam" id="PF08665">
    <property type="entry name" value="PglZ"/>
    <property type="match status" value="1"/>
</dbReference>
<proteinExistence type="predicted"/>
<name>F3ZRF0_9BACE</name>
<dbReference type="SUPFAM" id="SSF53649">
    <property type="entry name" value="Alkaline phosphatase-like"/>
    <property type="match status" value="1"/>
</dbReference>
<dbReference type="EMBL" id="CM001167">
    <property type="protein sequence ID" value="EGJ71958.1"/>
    <property type="molecule type" value="Genomic_DNA"/>
</dbReference>
<evidence type="ECO:0000313" key="1">
    <source>
        <dbReference type="EMBL" id="EGJ71958.1"/>
    </source>
</evidence>
<dbReference type="InterPro" id="IPR017850">
    <property type="entry name" value="Alkaline_phosphatase_core_sf"/>
</dbReference>
<dbReference type="NCBIfam" id="TIGR02687">
    <property type="entry name" value="BREX-1 system phosphatase PglZ type A"/>
    <property type="match status" value="1"/>
</dbReference>
<dbReference type="Proteomes" id="UP000018439">
    <property type="component" value="Chromosome"/>
</dbReference>
<reference evidence="1 2" key="1">
    <citation type="journal article" date="2011" name="Stand. Genomic Sci.">
        <title>Non-contiguous finished genome sequence of Bacteroides coprosuis type strain (PC139).</title>
        <authorList>
            <person name="Land M."/>
            <person name="Held B."/>
            <person name="Gronow S."/>
            <person name="Abt B."/>
            <person name="Lucas S."/>
            <person name="Del Rio T.G."/>
            <person name="Nolan M."/>
            <person name="Tice H."/>
            <person name="Cheng J.F."/>
            <person name="Pitluck S."/>
            <person name="Liolios K."/>
            <person name="Pagani I."/>
            <person name="Ivanova N."/>
            <person name="Mavromatis K."/>
            <person name="Mikhailova N."/>
            <person name="Pati A."/>
            <person name="Tapia R."/>
            <person name="Han C."/>
            <person name="Goodwin L."/>
            <person name="Chen A."/>
            <person name="Palaniappan K."/>
            <person name="Hauser L."/>
            <person name="Brambilla E.M."/>
            <person name="Rohde M."/>
            <person name="Goker M."/>
            <person name="Detter J.C."/>
            <person name="Woyke T."/>
            <person name="Bristow J."/>
            <person name="Eisen J.A."/>
            <person name="Markowitz V."/>
            <person name="Hugenholtz P."/>
            <person name="Kyrpides N.C."/>
            <person name="Klenk H.P."/>
            <person name="Lapidus A."/>
        </authorList>
    </citation>
    <scope>NUCLEOTIDE SEQUENCE [LARGE SCALE GENOMIC DNA]</scope>
    <source>
        <strain evidence="1 2">DSM 18011</strain>
    </source>
</reference>
<accession>F3ZRF0</accession>